<name>A0A6M0SDV1_9CYAN</name>
<dbReference type="PROSITE" id="PS00491">
    <property type="entry name" value="PROLINE_PEPTIDASE"/>
    <property type="match status" value="1"/>
</dbReference>
<dbReference type="CDD" id="cd01087">
    <property type="entry name" value="Prolidase"/>
    <property type="match status" value="1"/>
</dbReference>
<dbReference type="SUPFAM" id="SSF53092">
    <property type="entry name" value="Creatinase/prolidase N-terminal domain"/>
    <property type="match status" value="1"/>
</dbReference>
<dbReference type="InterPro" id="IPR000994">
    <property type="entry name" value="Pept_M24"/>
</dbReference>
<keyword evidence="10" id="KW-0031">Aminopeptidase</keyword>
<dbReference type="EMBL" id="QZCE01000002">
    <property type="protein sequence ID" value="NEZ66680.1"/>
    <property type="molecule type" value="Genomic_DNA"/>
</dbReference>
<organism evidence="10 11">
    <name type="scientific">Adonisia turfae CCMR0082</name>
    <dbReference type="NCBI Taxonomy" id="2304604"/>
    <lineage>
        <taxon>Bacteria</taxon>
        <taxon>Bacillati</taxon>
        <taxon>Cyanobacteriota</taxon>
        <taxon>Adonisia</taxon>
        <taxon>Adonisia turfae</taxon>
    </lineage>
</organism>
<dbReference type="InterPro" id="IPR052433">
    <property type="entry name" value="X-Pro_dipept-like"/>
</dbReference>
<dbReference type="SUPFAM" id="SSF55920">
    <property type="entry name" value="Creatinase/aminopeptidase"/>
    <property type="match status" value="1"/>
</dbReference>
<evidence type="ECO:0000313" key="10">
    <source>
        <dbReference type="EMBL" id="NEZ66680.1"/>
    </source>
</evidence>
<dbReference type="RefSeq" id="WP_163669057.1">
    <property type="nucleotide sequence ID" value="NZ_QZCE01000002.1"/>
</dbReference>
<keyword evidence="7" id="KW-0464">Manganese</keyword>
<dbReference type="Pfam" id="PF05195">
    <property type="entry name" value="AMP_N"/>
    <property type="match status" value="1"/>
</dbReference>
<dbReference type="Pfam" id="PF00557">
    <property type="entry name" value="Peptidase_M24"/>
    <property type="match status" value="1"/>
</dbReference>
<evidence type="ECO:0000256" key="8">
    <source>
        <dbReference type="RuleBase" id="RU000590"/>
    </source>
</evidence>
<evidence type="ECO:0000259" key="9">
    <source>
        <dbReference type="SMART" id="SM01011"/>
    </source>
</evidence>
<dbReference type="GO" id="GO:0030145">
    <property type="term" value="F:manganese ion binding"/>
    <property type="evidence" value="ECO:0007669"/>
    <property type="project" value="InterPro"/>
</dbReference>
<comment type="similarity">
    <text evidence="3 8">Belongs to the peptidase M24B family.</text>
</comment>
<comment type="cofactor">
    <cofactor evidence="2">
        <name>Mn(2+)</name>
        <dbReference type="ChEBI" id="CHEBI:29035"/>
    </cofactor>
</comment>
<evidence type="ECO:0000256" key="1">
    <source>
        <dbReference type="ARBA" id="ARBA00001424"/>
    </source>
</evidence>
<dbReference type="GO" id="GO:0070006">
    <property type="term" value="F:metalloaminopeptidase activity"/>
    <property type="evidence" value="ECO:0007669"/>
    <property type="project" value="InterPro"/>
</dbReference>
<comment type="caution">
    <text evidence="10">The sequence shown here is derived from an EMBL/GenBank/DDBJ whole genome shotgun (WGS) entry which is preliminary data.</text>
</comment>
<comment type="catalytic activity">
    <reaction evidence="1">
        <text>Release of any N-terminal amino acid, including proline, that is linked to proline, even from a dipeptide or tripeptide.</text>
        <dbReference type="EC" id="3.4.11.9"/>
    </reaction>
</comment>
<dbReference type="GO" id="GO:0005829">
    <property type="term" value="C:cytosol"/>
    <property type="evidence" value="ECO:0007669"/>
    <property type="project" value="TreeGrafter"/>
</dbReference>
<evidence type="ECO:0000256" key="4">
    <source>
        <dbReference type="ARBA" id="ARBA00012574"/>
    </source>
</evidence>
<dbReference type="Gene3D" id="3.40.350.10">
    <property type="entry name" value="Creatinase/prolidase N-terminal domain"/>
    <property type="match status" value="1"/>
</dbReference>
<gene>
    <name evidence="10" type="ORF">D0962_28645</name>
</gene>
<dbReference type="InterPro" id="IPR001131">
    <property type="entry name" value="Peptidase_M24B_aminopep-P_CS"/>
</dbReference>
<dbReference type="AlphaFoldDB" id="A0A6M0SDV1"/>
<evidence type="ECO:0000256" key="7">
    <source>
        <dbReference type="ARBA" id="ARBA00023211"/>
    </source>
</evidence>
<protein>
    <recommendedName>
        <fullName evidence="4">Xaa-Pro aminopeptidase</fullName>
        <ecNumber evidence="4">3.4.11.9</ecNumber>
    </recommendedName>
</protein>
<reference evidence="10 11" key="1">
    <citation type="journal article" date="2020" name="Microb. Ecol.">
        <title>Ecogenomics of the Marine Benthic Filamentous Cyanobacterium Adonisia.</title>
        <authorList>
            <person name="Walter J.M."/>
            <person name="Coutinho F.H."/>
            <person name="Leomil L."/>
            <person name="Hargreaves P.I."/>
            <person name="Campeao M.E."/>
            <person name="Vieira V.V."/>
            <person name="Silva B.S."/>
            <person name="Fistarol G.O."/>
            <person name="Salomon P.S."/>
            <person name="Sawabe T."/>
            <person name="Mino S."/>
            <person name="Hosokawa M."/>
            <person name="Miyashita H."/>
            <person name="Maruyama F."/>
            <person name="van Verk M.C."/>
            <person name="Dutilh B.E."/>
            <person name="Thompson C.C."/>
            <person name="Thompson F.L."/>
        </authorList>
    </citation>
    <scope>NUCLEOTIDE SEQUENCE [LARGE SCALE GENOMIC DNA]</scope>
    <source>
        <strain evidence="10 11">CCMR0082</strain>
    </source>
</reference>
<dbReference type="GO" id="GO:0006508">
    <property type="term" value="P:proteolysis"/>
    <property type="evidence" value="ECO:0007669"/>
    <property type="project" value="TreeGrafter"/>
</dbReference>
<dbReference type="EC" id="3.4.11.9" evidence="4"/>
<keyword evidence="5 8" id="KW-0479">Metal-binding</keyword>
<proteinExistence type="inferred from homology"/>
<evidence type="ECO:0000313" key="11">
    <source>
        <dbReference type="Proteomes" id="UP000473574"/>
    </source>
</evidence>
<evidence type="ECO:0000256" key="2">
    <source>
        <dbReference type="ARBA" id="ARBA00001936"/>
    </source>
</evidence>
<evidence type="ECO:0000256" key="3">
    <source>
        <dbReference type="ARBA" id="ARBA00008766"/>
    </source>
</evidence>
<keyword evidence="6" id="KW-0378">Hydrolase</keyword>
<dbReference type="SMART" id="SM01011">
    <property type="entry name" value="AMP_N"/>
    <property type="match status" value="1"/>
</dbReference>
<dbReference type="Proteomes" id="UP000473574">
    <property type="component" value="Unassembled WGS sequence"/>
</dbReference>
<dbReference type="PANTHER" id="PTHR43226:SF4">
    <property type="entry name" value="XAA-PRO AMINOPEPTIDASE 3"/>
    <property type="match status" value="1"/>
</dbReference>
<keyword evidence="10" id="KW-0645">Protease</keyword>
<evidence type="ECO:0000256" key="5">
    <source>
        <dbReference type="ARBA" id="ARBA00022723"/>
    </source>
</evidence>
<dbReference type="Gene3D" id="3.90.230.10">
    <property type="entry name" value="Creatinase/methionine aminopeptidase superfamily"/>
    <property type="match status" value="1"/>
</dbReference>
<dbReference type="PANTHER" id="PTHR43226">
    <property type="entry name" value="XAA-PRO AMINOPEPTIDASE 3"/>
    <property type="match status" value="1"/>
</dbReference>
<dbReference type="InterPro" id="IPR029149">
    <property type="entry name" value="Creatin/AminoP/Spt16_N"/>
</dbReference>
<feature type="domain" description="Aminopeptidase P N-terminal" evidence="9">
    <location>
        <begin position="8"/>
        <end position="132"/>
    </location>
</feature>
<accession>A0A6M0SDV1</accession>
<dbReference type="InterPro" id="IPR007865">
    <property type="entry name" value="Aminopep_P_N"/>
</dbReference>
<sequence length="460" mass="50403">MPFASSLAKSLEHRRQQLAKHLDNPVLLWSGQATPRNFPANTHPFRPSSHFLYFAGLPLENAVIHMADGHLTLFMDEATPAEALWHGPSPSRTELAHKIGAGKALPLEDLKHFVGDQVATLKVQDNATAVHQEQLLNRSIPIAKQSQDQDLALLQAIVQLRMCHDDYALDEMRRAAGVSVAAHRAGMAATKLGKNLTEAHVRAAMEQVIMAHGMACAYNSIVTVHGEVLHNNHYHYALGENDLVLADVGAETKAGWASDITRTWPAGGKFSSTQRDLYDVVLAAHDACIEAAKPGVEYRELHLLACRTLAAGLVDLGILIGQPDDLVEQDAHALFFPHGVGHLLGLDVHDMEDLGDLAGYASGRSRSDRFGLGFLRLDRPLQTGMAVTIEPGFYQVPGILEDKSNCDRYAHIVNWDRLAQFSDVRGIRIEDDVLMTENGCEVITKDLPTHAKDIEALIIN</sequence>
<dbReference type="InterPro" id="IPR036005">
    <property type="entry name" value="Creatinase/aminopeptidase-like"/>
</dbReference>
<evidence type="ECO:0000256" key="6">
    <source>
        <dbReference type="ARBA" id="ARBA00022801"/>
    </source>
</evidence>